<evidence type="ECO:0000313" key="1">
    <source>
        <dbReference type="EMBL" id="ASX98747.1"/>
    </source>
</evidence>
<evidence type="ECO:0000313" key="2">
    <source>
        <dbReference type="Proteomes" id="UP000225683"/>
    </source>
</evidence>
<dbReference type="RefSeq" id="YP_009610092.1">
    <property type="nucleotide sequence ID" value="NC_042000.1"/>
</dbReference>
<name>A0A286N2Z0_9CAUD</name>
<dbReference type="Proteomes" id="UP000225683">
    <property type="component" value="Genome"/>
</dbReference>
<dbReference type="KEGG" id="vg:40086178"/>
<protein>
    <submittedName>
        <fullName evidence="1">Uncharacterized protein</fullName>
    </submittedName>
</protein>
<proteinExistence type="predicted"/>
<dbReference type="GeneID" id="40086178"/>
<sequence>MADAMALGEVLQAFVEAGWNKDDAIKYMAIQSATRGVQREQLGL</sequence>
<dbReference type="EMBL" id="MF185718">
    <property type="protein sequence ID" value="ASX98747.1"/>
    <property type="molecule type" value="Genomic_DNA"/>
</dbReference>
<reference evidence="1 2" key="1">
    <citation type="submission" date="2017-06" db="EMBL/GenBank/DDBJ databases">
        <authorList>
            <person name="Conboy A.J."/>
            <person name="Conboy D.B."/>
            <person name="Kulkosky J."/>
            <person name="Cross T."/>
            <person name="Moy E.A."/>
            <person name="Stoner T.H."/>
            <person name="Garlena R.A."/>
            <person name="Russell D.A."/>
            <person name="Pope W.H."/>
            <person name="Jacobs-Sera D."/>
            <person name="Hatfull G.F."/>
        </authorList>
    </citation>
    <scope>NUCLEOTIDE SEQUENCE [LARGE SCALE GENOMIC DNA]</scope>
</reference>
<keyword evidence="2" id="KW-1185">Reference proteome</keyword>
<accession>A0A286N2Z0</accession>
<organism evidence="1 2">
    <name type="scientific">Arthrobacter phage Colucci</name>
    <dbReference type="NCBI Taxonomy" id="2015834"/>
    <lineage>
        <taxon>Viruses</taxon>
        <taxon>Duplodnaviria</taxon>
        <taxon>Heunggongvirae</taxon>
        <taxon>Uroviricota</taxon>
        <taxon>Caudoviricetes</taxon>
        <taxon>Klausavirus</taxon>
        <taxon>Klausavirus colucci</taxon>
    </lineage>
</organism>
<gene>
    <name evidence="1" type="primary">78</name>
    <name evidence="1" type="ORF">SEA_COLUCCI_78</name>
</gene>